<evidence type="ECO:0000259" key="6">
    <source>
        <dbReference type="PROSITE" id="PS50977"/>
    </source>
</evidence>
<gene>
    <name evidence="7" type="ORF">GCM10010280_15240</name>
</gene>
<dbReference type="Proteomes" id="UP000656732">
    <property type="component" value="Unassembled WGS sequence"/>
</dbReference>
<dbReference type="PRINTS" id="PR00455">
    <property type="entry name" value="HTHTETR"/>
</dbReference>
<evidence type="ECO:0000256" key="2">
    <source>
        <dbReference type="ARBA" id="ARBA00023125"/>
    </source>
</evidence>
<evidence type="ECO:0000256" key="5">
    <source>
        <dbReference type="SAM" id="MobiDB-lite"/>
    </source>
</evidence>
<keyword evidence="8" id="KW-1185">Reference proteome</keyword>
<accession>A0A918BHR0</accession>
<dbReference type="SUPFAM" id="SSF48498">
    <property type="entry name" value="Tetracyclin repressor-like, C-terminal domain"/>
    <property type="match status" value="1"/>
</dbReference>
<keyword evidence="1" id="KW-0805">Transcription regulation</keyword>
<comment type="caution">
    <text evidence="7">The sequence shown here is derived from an EMBL/GenBank/DDBJ whole genome shotgun (WGS) entry which is preliminary data.</text>
</comment>
<proteinExistence type="predicted"/>
<protein>
    <recommendedName>
        <fullName evidence="6">HTH tetR-type domain-containing protein</fullName>
    </recommendedName>
</protein>
<dbReference type="PANTHER" id="PTHR47506:SF1">
    <property type="entry name" value="HTH-TYPE TRANSCRIPTIONAL REGULATOR YJDC"/>
    <property type="match status" value="1"/>
</dbReference>
<dbReference type="GO" id="GO:0003677">
    <property type="term" value="F:DNA binding"/>
    <property type="evidence" value="ECO:0007669"/>
    <property type="project" value="UniProtKB-UniRule"/>
</dbReference>
<name>A0A918BHR0_9ACTN</name>
<keyword evidence="3" id="KW-0804">Transcription</keyword>
<dbReference type="EMBL" id="BMTU01000002">
    <property type="protein sequence ID" value="GGQ69781.1"/>
    <property type="molecule type" value="Genomic_DNA"/>
</dbReference>
<evidence type="ECO:0000256" key="4">
    <source>
        <dbReference type="PROSITE-ProRule" id="PRU00335"/>
    </source>
</evidence>
<feature type="DNA-binding region" description="H-T-H motif" evidence="4">
    <location>
        <begin position="105"/>
        <end position="124"/>
    </location>
</feature>
<sequence length="268" mass="29100">MEEDHGRALSPVPVGEAHPVDDEVVGEESHGRSLGVRDGSADTVGEARRPTRSATLGRPVYLIESGCVMGEGERPPAAGRRRPARERVLAAAARRFYADGITATGIDTITAEAGVAKMSLYNNFSSKADLVLSYLEARHQEWLTRYRSRLEGSDDPRDGVLAVFDTYIDSAEAVREDAFRGCGLLNAAAELPVGDEGRTRVRRHKEEVERLIAAHVDALLPGRPDAARDTAEHLAFLLEGAMVRAGLEGDSGRLRHARVLAARLLERC</sequence>
<dbReference type="InterPro" id="IPR001647">
    <property type="entry name" value="HTH_TetR"/>
</dbReference>
<dbReference type="Pfam" id="PF00440">
    <property type="entry name" value="TetR_N"/>
    <property type="match status" value="1"/>
</dbReference>
<evidence type="ECO:0000256" key="1">
    <source>
        <dbReference type="ARBA" id="ARBA00023015"/>
    </source>
</evidence>
<dbReference type="PROSITE" id="PS50977">
    <property type="entry name" value="HTH_TETR_2"/>
    <property type="match status" value="1"/>
</dbReference>
<dbReference type="AlphaFoldDB" id="A0A918BHR0"/>
<reference evidence="7" key="1">
    <citation type="journal article" date="2014" name="Int. J. Syst. Evol. Microbiol.">
        <title>Complete genome sequence of Corynebacterium casei LMG S-19264T (=DSM 44701T), isolated from a smear-ripened cheese.</title>
        <authorList>
            <consortium name="US DOE Joint Genome Institute (JGI-PGF)"/>
            <person name="Walter F."/>
            <person name="Albersmeier A."/>
            <person name="Kalinowski J."/>
            <person name="Ruckert C."/>
        </authorList>
    </citation>
    <scope>NUCLEOTIDE SEQUENCE</scope>
    <source>
        <strain evidence="7">JCM 4403</strain>
    </source>
</reference>
<evidence type="ECO:0000313" key="8">
    <source>
        <dbReference type="Proteomes" id="UP000656732"/>
    </source>
</evidence>
<feature type="region of interest" description="Disordered" evidence="5">
    <location>
        <begin position="24"/>
        <end position="51"/>
    </location>
</feature>
<dbReference type="SUPFAM" id="SSF46689">
    <property type="entry name" value="Homeodomain-like"/>
    <property type="match status" value="1"/>
</dbReference>
<evidence type="ECO:0000313" key="7">
    <source>
        <dbReference type="EMBL" id="GGQ69781.1"/>
    </source>
</evidence>
<reference evidence="7" key="2">
    <citation type="submission" date="2020-09" db="EMBL/GenBank/DDBJ databases">
        <authorList>
            <person name="Sun Q."/>
            <person name="Ohkuma M."/>
        </authorList>
    </citation>
    <scope>NUCLEOTIDE SEQUENCE</scope>
    <source>
        <strain evidence="7">JCM 4403</strain>
    </source>
</reference>
<organism evidence="7 8">
    <name type="scientific">Streptomyces pilosus</name>
    <dbReference type="NCBI Taxonomy" id="28893"/>
    <lineage>
        <taxon>Bacteria</taxon>
        <taxon>Bacillati</taxon>
        <taxon>Actinomycetota</taxon>
        <taxon>Actinomycetes</taxon>
        <taxon>Kitasatosporales</taxon>
        <taxon>Streptomycetaceae</taxon>
        <taxon>Streptomyces</taxon>
    </lineage>
</organism>
<evidence type="ECO:0000256" key="3">
    <source>
        <dbReference type="ARBA" id="ARBA00023163"/>
    </source>
</evidence>
<dbReference type="PANTHER" id="PTHR47506">
    <property type="entry name" value="TRANSCRIPTIONAL REGULATORY PROTEIN"/>
    <property type="match status" value="1"/>
</dbReference>
<dbReference type="Gene3D" id="1.10.357.10">
    <property type="entry name" value="Tetracycline Repressor, domain 2"/>
    <property type="match status" value="1"/>
</dbReference>
<dbReference type="InterPro" id="IPR009057">
    <property type="entry name" value="Homeodomain-like_sf"/>
</dbReference>
<keyword evidence="2 4" id="KW-0238">DNA-binding</keyword>
<dbReference type="InterPro" id="IPR036271">
    <property type="entry name" value="Tet_transcr_reg_TetR-rel_C_sf"/>
</dbReference>
<feature type="domain" description="HTH tetR-type" evidence="6">
    <location>
        <begin position="82"/>
        <end position="142"/>
    </location>
</feature>